<sequence>MTTTRSAIEHTSPPHLGSGGRARRRVLALAAAETRLLLRNRTAVMSSLLLPLAVVAAVGAITVSNGGTVDGPGLLASAFGVTLTFLTFYNLVTTFVARREELVLQRMRTGELTDAEVLLGTAVPTLLVSLVQVVLVAVGVVALGYWSAPVDVVLPLVALLGGGALMVVLAAVSTSFTRTVEGAQFTTMPLVLTATMLSGLLIPLADFPEQLARVARFLPLTPVIELSRLGLVGETWDGQAVDTAGAWAASPLPLAVLAGWLVTGAVLARLVFRWAPRR</sequence>
<evidence type="ECO:0000256" key="4">
    <source>
        <dbReference type="ARBA" id="ARBA00023136"/>
    </source>
</evidence>
<feature type="transmembrane region" description="Helical" evidence="6">
    <location>
        <begin position="75"/>
        <end position="97"/>
    </location>
</feature>
<feature type="transmembrane region" description="Helical" evidence="6">
    <location>
        <begin position="185"/>
        <end position="205"/>
    </location>
</feature>
<evidence type="ECO:0000256" key="2">
    <source>
        <dbReference type="ARBA" id="ARBA00022692"/>
    </source>
</evidence>
<evidence type="ECO:0000313" key="8">
    <source>
        <dbReference type="EMBL" id="SFO60348.1"/>
    </source>
</evidence>
<evidence type="ECO:0000256" key="3">
    <source>
        <dbReference type="ARBA" id="ARBA00022989"/>
    </source>
</evidence>
<reference evidence="9" key="1">
    <citation type="submission" date="2016-10" db="EMBL/GenBank/DDBJ databases">
        <authorList>
            <person name="Varghese N."/>
            <person name="Submissions S."/>
        </authorList>
    </citation>
    <scope>NUCLEOTIDE SEQUENCE [LARGE SCALE GENOMIC DNA]</scope>
    <source>
        <strain evidence="9">DSM 43161</strain>
    </source>
</reference>
<dbReference type="PANTHER" id="PTHR43027:SF2">
    <property type="entry name" value="TRANSPORT PERMEASE PROTEIN"/>
    <property type="match status" value="1"/>
</dbReference>
<feature type="transmembrane region" description="Helical" evidence="6">
    <location>
        <begin position="252"/>
        <end position="272"/>
    </location>
</feature>
<organism evidence="8 9">
    <name type="scientific">Geodermatophilus obscurus</name>
    <dbReference type="NCBI Taxonomy" id="1861"/>
    <lineage>
        <taxon>Bacteria</taxon>
        <taxon>Bacillati</taxon>
        <taxon>Actinomycetota</taxon>
        <taxon>Actinomycetes</taxon>
        <taxon>Geodermatophilales</taxon>
        <taxon>Geodermatophilaceae</taxon>
        <taxon>Geodermatophilus</taxon>
    </lineage>
</organism>
<keyword evidence="2 6" id="KW-0812">Transmembrane</keyword>
<feature type="region of interest" description="Disordered" evidence="5">
    <location>
        <begin position="1"/>
        <end position="20"/>
    </location>
</feature>
<gene>
    <name evidence="8" type="ORF">SAMN05660359_04633</name>
</gene>
<keyword evidence="3 6" id="KW-1133">Transmembrane helix</keyword>
<dbReference type="Proteomes" id="UP000183642">
    <property type="component" value="Unassembled WGS sequence"/>
</dbReference>
<keyword evidence="9" id="KW-1185">Reference proteome</keyword>
<evidence type="ECO:0000256" key="5">
    <source>
        <dbReference type="SAM" id="MobiDB-lite"/>
    </source>
</evidence>
<feature type="domain" description="ABC-2 type transporter transmembrane" evidence="7">
    <location>
        <begin position="26"/>
        <end position="228"/>
    </location>
</feature>
<name>A0A1I5II89_9ACTN</name>
<protein>
    <submittedName>
        <fullName evidence="8">ABC-2 type transport system permease protein</fullName>
    </submittedName>
</protein>
<dbReference type="Pfam" id="PF01061">
    <property type="entry name" value="ABC2_membrane"/>
    <property type="match status" value="1"/>
</dbReference>
<accession>A0A1I5II89</accession>
<keyword evidence="4 6" id="KW-0472">Membrane</keyword>
<evidence type="ECO:0000256" key="1">
    <source>
        <dbReference type="ARBA" id="ARBA00004141"/>
    </source>
</evidence>
<dbReference type="OrthoDB" id="3214063at2"/>
<feature type="transmembrane region" description="Helical" evidence="6">
    <location>
        <begin position="152"/>
        <end position="173"/>
    </location>
</feature>
<dbReference type="InterPro" id="IPR013525">
    <property type="entry name" value="ABC2_TM"/>
</dbReference>
<dbReference type="PANTHER" id="PTHR43027">
    <property type="entry name" value="DOXORUBICIN RESISTANCE ABC TRANSPORTER PERMEASE PROTEIN DRRC-RELATED"/>
    <property type="match status" value="1"/>
</dbReference>
<dbReference type="EMBL" id="FOWE01000015">
    <property type="protein sequence ID" value="SFO60348.1"/>
    <property type="molecule type" value="Genomic_DNA"/>
</dbReference>
<dbReference type="GO" id="GO:0140359">
    <property type="term" value="F:ABC-type transporter activity"/>
    <property type="evidence" value="ECO:0007669"/>
    <property type="project" value="InterPro"/>
</dbReference>
<comment type="subcellular location">
    <subcellularLocation>
        <location evidence="1">Membrane</location>
        <topology evidence="1">Multi-pass membrane protein</topology>
    </subcellularLocation>
</comment>
<evidence type="ECO:0000259" key="7">
    <source>
        <dbReference type="Pfam" id="PF01061"/>
    </source>
</evidence>
<dbReference type="GO" id="GO:0016020">
    <property type="term" value="C:membrane"/>
    <property type="evidence" value="ECO:0007669"/>
    <property type="project" value="UniProtKB-SubCell"/>
</dbReference>
<feature type="transmembrane region" description="Helical" evidence="6">
    <location>
        <begin position="117"/>
        <end position="146"/>
    </location>
</feature>
<dbReference type="RefSeq" id="WP_083427642.1">
    <property type="nucleotide sequence ID" value="NZ_FOWE01000015.1"/>
</dbReference>
<feature type="transmembrane region" description="Helical" evidence="6">
    <location>
        <begin position="43"/>
        <end position="63"/>
    </location>
</feature>
<proteinExistence type="predicted"/>
<dbReference type="InterPro" id="IPR052902">
    <property type="entry name" value="ABC-2_transporter"/>
</dbReference>
<evidence type="ECO:0000313" key="9">
    <source>
        <dbReference type="Proteomes" id="UP000183642"/>
    </source>
</evidence>
<evidence type="ECO:0000256" key="6">
    <source>
        <dbReference type="SAM" id="Phobius"/>
    </source>
</evidence>
<dbReference type="AlphaFoldDB" id="A0A1I5II89"/>